<feature type="transmembrane region" description="Helical" evidence="1">
    <location>
        <begin position="49"/>
        <end position="69"/>
    </location>
</feature>
<evidence type="ECO:0000313" key="3">
    <source>
        <dbReference type="Proteomes" id="UP001059617"/>
    </source>
</evidence>
<feature type="transmembrane region" description="Helical" evidence="1">
    <location>
        <begin position="75"/>
        <end position="92"/>
    </location>
</feature>
<accession>A0ABY5VYY7</accession>
<keyword evidence="3" id="KW-1185">Reference proteome</keyword>
<feature type="transmembrane region" description="Helical" evidence="1">
    <location>
        <begin position="18"/>
        <end position="37"/>
    </location>
</feature>
<reference evidence="2" key="2">
    <citation type="submission" date="2022-09" db="EMBL/GenBank/DDBJ databases">
        <title>Biosynthetic gene clusters of Dactylosporangioum fulvum.</title>
        <authorList>
            <person name="Caradec T."/>
        </authorList>
    </citation>
    <scope>NUCLEOTIDE SEQUENCE</scope>
    <source>
        <strain evidence="2">NRRL B-16292</strain>
    </source>
</reference>
<reference evidence="2" key="1">
    <citation type="submission" date="2021-04" db="EMBL/GenBank/DDBJ databases">
        <authorList>
            <person name="Hartkoorn R.C."/>
            <person name="Beaudoing E."/>
            <person name="Hot D."/>
        </authorList>
    </citation>
    <scope>NUCLEOTIDE SEQUENCE</scope>
    <source>
        <strain evidence="2">NRRL B-16292</strain>
    </source>
</reference>
<dbReference type="EMBL" id="CP073720">
    <property type="protein sequence ID" value="UWP82953.1"/>
    <property type="molecule type" value="Genomic_DNA"/>
</dbReference>
<evidence type="ECO:0000256" key="1">
    <source>
        <dbReference type="SAM" id="Phobius"/>
    </source>
</evidence>
<dbReference type="Proteomes" id="UP001059617">
    <property type="component" value="Chromosome"/>
</dbReference>
<protein>
    <submittedName>
        <fullName evidence="2">Uncharacterized protein</fullName>
    </submittedName>
</protein>
<organism evidence="2 3">
    <name type="scientific">Dactylosporangium fulvum</name>
    <dbReference type="NCBI Taxonomy" id="53359"/>
    <lineage>
        <taxon>Bacteria</taxon>
        <taxon>Bacillati</taxon>
        <taxon>Actinomycetota</taxon>
        <taxon>Actinomycetes</taxon>
        <taxon>Micromonosporales</taxon>
        <taxon>Micromonosporaceae</taxon>
        <taxon>Dactylosporangium</taxon>
    </lineage>
</organism>
<gene>
    <name evidence="2" type="ORF">Dfulv_01175</name>
</gene>
<proteinExistence type="predicted"/>
<name>A0ABY5VYY7_9ACTN</name>
<keyword evidence="1" id="KW-0472">Membrane</keyword>
<sequence length="100" mass="10747">MNTATDVLAVTEMSDGMFLGYIAALGISGLLLLALAVQPFLKTSIGLRVLNGLFGVGFLGYAFYLFFIFDGGSVQIFFYAFVAPILLLVQTIRQAKAQNA</sequence>
<keyword evidence="1" id="KW-1133">Transmembrane helix</keyword>
<dbReference type="RefSeq" id="WP_259860732.1">
    <property type="nucleotide sequence ID" value="NZ_BAAAST010000158.1"/>
</dbReference>
<keyword evidence="1" id="KW-0812">Transmembrane</keyword>
<evidence type="ECO:0000313" key="2">
    <source>
        <dbReference type="EMBL" id="UWP82953.1"/>
    </source>
</evidence>